<dbReference type="RefSeq" id="WP_092734218.1">
    <property type="nucleotide sequence ID" value="NZ_FNPC01000009.1"/>
</dbReference>
<evidence type="ECO:0000313" key="3">
    <source>
        <dbReference type="Proteomes" id="UP000199079"/>
    </source>
</evidence>
<dbReference type="PANTHER" id="PTHR43630:SF2">
    <property type="entry name" value="GLYCOSYLTRANSFERASE"/>
    <property type="match status" value="1"/>
</dbReference>
<gene>
    <name evidence="2" type="ORF">SAMN05216564_10958</name>
</gene>
<reference evidence="3" key="1">
    <citation type="submission" date="2016-10" db="EMBL/GenBank/DDBJ databases">
        <authorList>
            <person name="Varghese N."/>
            <person name="Submissions S."/>
        </authorList>
    </citation>
    <scope>NUCLEOTIDE SEQUENCE [LARGE SCALE GENOMIC DNA]</scope>
    <source>
        <strain evidence="3">DC30,IBRC 10041,KCTC 4046</strain>
    </source>
</reference>
<dbReference type="InterPro" id="IPR001173">
    <property type="entry name" value="Glyco_trans_2-like"/>
</dbReference>
<sequence length="322" mass="36391">MECSLKIFPSMTSKTIILDPPDSELTSDIVNQSDPPLVSLCIPAYNNEDTIGRTLESFSSQNYPNIEIIVVDNGSTDQTRKIAEQYTEKVFVEKGPIGKVRQRTVKEADGNILGLFDSDIVFPTEDWLSNAVRYFNYDETVSTVWPENVAPPGSSPTTRLYFELWHVVERDRMEADRGPFGGGNALFRRDALEAVGGIDASLHYVEDLDWAVRLQEAGYKVVYIIEPIHHYTMLSFTEFARKQFMATEKFARAGGEVTGLPVSRLIYEQIILGTKGMIKGIVKEREPVWLLFPAFLLVRSIAFLKTTLTLFWERFRGTGPTD</sequence>
<dbReference type="EMBL" id="FNPC01000009">
    <property type="protein sequence ID" value="SDY74828.1"/>
    <property type="molecule type" value="Genomic_DNA"/>
</dbReference>
<dbReference type="PANTHER" id="PTHR43630">
    <property type="entry name" value="POLY-BETA-1,6-N-ACETYL-D-GLUCOSAMINE SYNTHASE"/>
    <property type="match status" value="1"/>
</dbReference>
<feature type="domain" description="Glycosyltransferase 2-like" evidence="1">
    <location>
        <begin position="39"/>
        <end position="195"/>
    </location>
</feature>
<dbReference type="Gene3D" id="3.90.550.10">
    <property type="entry name" value="Spore Coat Polysaccharide Biosynthesis Protein SpsA, Chain A"/>
    <property type="match status" value="1"/>
</dbReference>
<keyword evidence="2" id="KW-0808">Transferase</keyword>
<dbReference type="Proteomes" id="UP000199079">
    <property type="component" value="Unassembled WGS sequence"/>
</dbReference>
<dbReference type="CDD" id="cd06423">
    <property type="entry name" value="CESA_like"/>
    <property type="match status" value="1"/>
</dbReference>
<evidence type="ECO:0000313" key="2">
    <source>
        <dbReference type="EMBL" id="SDY74828.1"/>
    </source>
</evidence>
<dbReference type="OrthoDB" id="312717at2157"/>
<organism evidence="2 3">
    <name type="scientific">Halopenitus persicus</name>
    <dbReference type="NCBI Taxonomy" id="1048396"/>
    <lineage>
        <taxon>Archaea</taxon>
        <taxon>Methanobacteriati</taxon>
        <taxon>Methanobacteriota</taxon>
        <taxon>Stenosarchaea group</taxon>
        <taxon>Halobacteria</taxon>
        <taxon>Halobacteriales</taxon>
        <taxon>Haloferacaceae</taxon>
        <taxon>Halopenitus</taxon>
    </lineage>
</organism>
<proteinExistence type="predicted"/>
<protein>
    <submittedName>
        <fullName evidence="2">Glycosyl transferase family 2</fullName>
    </submittedName>
</protein>
<dbReference type="GO" id="GO:0016740">
    <property type="term" value="F:transferase activity"/>
    <property type="evidence" value="ECO:0007669"/>
    <property type="project" value="UniProtKB-KW"/>
</dbReference>
<dbReference type="AlphaFoldDB" id="A0A1H3MET6"/>
<dbReference type="Pfam" id="PF00535">
    <property type="entry name" value="Glycos_transf_2"/>
    <property type="match status" value="1"/>
</dbReference>
<accession>A0A1H3MET6</accession>
<dbReference type="SUPFAM" id="SSF53448">
    <property type="entry name" value="Nucleotide-diphospho-sugar transferases"/>
    <property type="match status" value="1"/>
</dbReference>
<evidence type="ECO:0000259" key="1">
    <source>
        <dbReference type="Pfam" id="PF00535"/>
    </source>
</evidence>
<keyword evidence="3" id="KW-1185">Reference proteome</keyword>
<name>A0A1H3MET6_9EURY</name>
<dbReference type="InterPro" id="IPR029044">
    <property type="entry name" value="Nucleotide-diphossugar_trans"/>
</dbReference>